<comment type="caution">
    <text evidence="10">The sequence shown here is derived from an EMBL/GenBank/DDBJ whole genome shotgun (WGS) entry which is preliminary data.</text>
</comment>
<reference evidence="10" key="2">
    <citation type="submission" date="2020-09" db="EMBL/GenBank/DDBJ databases">
        <authorList>
            <person name="Sun Q."/>
            <person name="Zhou Y."/>
        </authorList>
    </citation>
    <scope>NUCLEOTIDE SEQUENCE</scope>
    <source>
        <strain evidence="10">CGMCC 1.15958</strain>
    </source>
</reference>
<evidence type="ECO:0000256" key="5">
    <source>
        <dbReference type="ARBA" id="ARBA00022989"/>
    </source>
</evidence>
<dbReference type="GO" id="GO:0015031">
    <property type="term" value="P:protein transport"/>
    <property type="evidence" value="ECO:0007669"/>
    <property type="project" value="UniProtKB-KW"/>
</dbReference>
<dbReference type="GO" id="GO:0005886">
    <property type="term" value="C:plasma membrane"/>
    <property type="evidence" value="ECO:0007669"/>
    <property type="project" value="UniProtKB-SubCell"/>
</dbReference>
<dbReference type="PANTHER" id="PTHR30558">
    <property type="entry name" value="EXBD MEMBRANE COMPONENT OF PMF-DRIVEN MACROMOLECULE IMPORT SYSTEM"/>
    <property type="match status" value="1"/>
</dbReference>
<evidence type="ECO:0000313" key="11">
    <source>
        <dbReference type="Proteomes" id="UP000609064"/>
    </source>
</evidence>
<evidence type="ECO:0000256" key="1">
    <source>
        <dbReference type="ARBA" id="ARBA00004162"/>
    </source>
</evidence>
<keyword evidence="5 9" id="KW-1133">Transmembrane helix</keyword>
<dbReference type="AlphaFoldDB" id="A0A917DRK4"/>
<evidence type="ECO:0000256" key="2">
    <source>
        <dbReference type="ARBA" id="ARBA00005811"/>
    </source>
</evidence>
<keyword evidence="3" id="KW-1003">Cell membrane</keyword>
<dbReference type="RefSeq" id="WP_188766410.1">
    <property type="nucleotide sequence ID" value="NZ_BMKK01000004.1"/>
</dbReference>
<name>A0A917DRK4_9BACT</name>
<dbReference type="Proteomes" id="UP000609064">
    <property type="component" value="Unassembled WGS sequence"/>
</dbReference>
<accession>A0A917DRK4</accession>
<protein>
    <submittedName>
        <fullName evidence="10">Biopolymer transport ExbD protein</fullName>
    </submittedName>
</protein>
<dbReference type="Pfam" id="PF02472">
    <property type="entry name" value="ExbD"/>
    <property type="match status" value="1"/>
</dbReference>
<feature type="transmembrane region" description="Helical" evidence="9">
    <location>
        <begin position="28"/>
        <end position="48"/>
    </location>
</feature>
<evidence type="ECO:0000256" key="4">
    <source>
        <dbReference type="ARBA" id="ARBA00022692"/>
    </source>
</evidence>
<feature type="region of interest" description="Disordered" evidence="8">
    <location>
        <begin position="1"/>
        <end position="23"/>
    </location>
</feature>
<evidence type="ECO:0000313" key="10">
    <source>
        <dbReference type="EMBL" id="GGD59929.1"/>
    </source>
</evidence>
<evidence type="ECO:0000256" key="3">
    <source>
        <dbReference type="ARBA" id="ARBA00022475"/>
    </source>
</evidence>
<keyword evidence="7" id="KW-0653">Protein transport</keyword>
<evidence type="ECO:0000256" key="9">
    <source>
        <dbReference type="SAM" id="Phobius"/>
    </source>
</evidence>
<keyword evidence="6 9" id="KW-0472">Membrane</keyword>
<dbReference type="EMBL" id="BMKK01000004">
    <property type="protein sequence ID" value="GGD59929.1"/>
    <property type="molecule type" value="Genomic_DNA"/>
</dbReference>
<keyword evidence="7" id="KW-0813">Transport</keyword>
<comment type="similarity">
    <text evidence="2 7">Belongs to the ExbD/TolR family.</text>
</comment>
<dbReference type="GO" id="GO:0022857">
    <property type="term" value="F:transmembrane transporter activity"/>
    <property type="evidence" value="ECO:0007669"/>
    <property type="project" value="InterPro"/>
</dbReference>
<evidence type="ECO:0000256" key="7">
    <source>
        <dbReference type="RuleBase" id="RU003879"/>
    </source>
</evidence>
<evidence type="ECO:0000256" key="8">
    <source>
        <dbReference type="SAM" id="MobiDB-lite"/>
    </source>
</evidence>
<dbReference type="InterPro" id="IPR003400">
    <property type="entry name" value="ExbD"/>
</dbReference>
<proteinExistence type="inferred from homology"/>
<dbReference type="PANTHER" id="PTHR30558:SF3">
    <property type="entry name" value="BIOPOLYMER TRANSPORT PROTEIN EXBD-RELATED"/>
    <property type="match status" value="1"/>
</dbReference>
<comment type="subcellular location">
    <subcellularLocation>
        <location evidence="1">Cell membrane</location>
        <topology evidence="1">Single-pass membrane protein</topology>
    </subcellularLocation>
    <subcellularLocation>
        <location evidence="7">Cell membrane</location>
        <topology evidence="7">Single-pass type II membrane protein</topology>
    </subcellularLocation>
</comment>
<keyword evidence="4 7" id="KW-0812">Transmembrane</keyword>
<sequence length="184" mass="20640">MAEIDTSSGGGKGDGKVRAKKHSARVDMTPMVDLGFLLITFFVFTTTFSKPNMMKLNMPEKEKDQNKPPETAEIKESNTITIIMGKDNRIFYHQKSSKNLTPELLNETDYSKDGIRTAILKAKVNAIDQTKFTVVIKPTDDATYKNTVDILDEMAITKSDLYAIVDPSKEELDIYKQKIAAPKQ</sequence>
<reference evidence="10" key="1">
    <citation type="journal article" date="2014" name="Int. J. Syst. Evol. Microbiol.">
        <title>Complete genome sequence of Corynebacterium casei LMG S-19264T (=DSM 44701T), isolated from a smear-ripened cheese.</title>
        <authorList>
            <consortium name="US DOE Joint Genome Institute (JGI-PGF)"/>
            <person name="Walter F."/>
            <person name="Albersmeier A."/>
            <person name="Kalinowski J."/>
            <person name="Ruckert C."/>
        </authorList>
    </citation>
    <scope>NUCLEOTIDE SEQUENCE</scope>
    <source>
        <strain evidence="10">CGMCC 1.15958</strain>
    </source>
</reference>
<gene>
    <name evidence="10" type="primary">exbD2</name>
    <name evidence="10" type="ORF">GCM10011514_24880</name>
</gene>
<evidence type="ECO:0000256" key="6">
    <source>
        <dbReference type="ARBA" id="ARBA00023136"/>
    </source>
</evidence>
<keyword evidence="11" id="KW-1185">Reference proteome</keyword>
<organism evidence="10 11">
    <name type="scientific">Emticicia aquatilis</name>
    <dbReference type="NCBI Taxonomy" id="1537369"/>
    <lineage>
        <taxon>Bacteria</taxon>
        <taxon>Pseudomonadati</taxon>
        <taxon>Bacteroidota</taxon>
        <taxon>Cytophagia</taxon>
        <taxon>Cytophagales</taxon>
        <taxon>Leadbetterellaceae</taxon>
        <taxon>Emticicia</taxon>
    </lineage>
</organism>